<protein>
    <submittedName>
        <fullName evidence="1">Adenylate cyclase</fullName>
    </submittedName>
</protein>
<dbReference type="RefSeq" id="WP_229161462.1">
    <property type="nucleotide sequence ID" value="NZ_FMZW01000004.1"/>
</dbReference>
<reference evidence="1 2" key="1">
    <citation type="submission" date="2016-10" db="EMBL/GenBank/DDBJ databases">
        <authorList>
            <person name="de Groot N.N."/>
        </authorList>
    </citation>
    <scope>NUCLEOTIDE SEQUENCE [LARGE SCALE GENOMIC DNA]</scope>
    <source>
        <strain evidence="1 2">R5</strain>
    </source>
</reference>
<sequence>MYWEGLPSIDDWGYRLMPDVPFAHDAVSGSSEVPRRDDSAVPPAYVAKELDRILSSPHFQASERRQAFLRFIVDETLAGRAESLKGYTIALAVFRRDDSFDPQADPVVRLEARRLRRDLDSYYVDSGRDDPVRITIPKGSYVPHFEWHKMHIADAPSREPAPELHDHSTTAAATRANWTTKLGIRRYAPVAAVLAAGMVAWIWLAARAPPSPLTPREPAVLVMPFEPLTSGENTRLFAIGMGQELTSNLFRFGGFRLYTSPPNGSSAKGDEAPQTGRPLGAAYVVRGSVQTSAEEVQVTTTVFNAENDEIVWMRTYARPFDPQSLMNVQRELASEIATVVGQSYGVVRNDIRADPPRNMESYLCVLRAQAYRSTFRRVDFDPAMQCLQQTVQRDPQYSDSWAMLGWLHLDAGRLGYSADGNPQTEYDKALDATSRAIALQPNSPLGLKALAAAYHFTGRYADSDRISHLAIDLNPNDPDTLAQFGWRLAVRGNFSEGVPMLKRAIERTIHRPGWYFHFVAVDLYLKGEYKQMLDVAETASLRDSGFSQLLIAMANTELGRRDATQTALKGMSRYKALADDPAGFLRRNGAADQVVDVLMTGLRKAQALVAS</sequence>
<gene>
    <name evidence="1" type="ORF">SAMN05216337_100471</name>
</gene>
<dbReference type="SUPFAM" id="SSF48452">
    <property type="entry name" value="TPR-like"/>
    <property type="match status" value="1"/>
</dbReference>
<evidence type="ECO:0000313" key="1">
    <source>
        <dbReference type="EMBL" id="SDC64768.1"/>
    </source>
</evidence>
<proteinExistence type="predicted"/>
<organism evidence="1 2">
    <name type="scientific">Bradyrhizobium brasilense</name>
    <dbReference type="NCBI Taxonomy" id="1419277"/>
    <lineage>
        <taxon>Bacteria</taxon>
        <taxon>Pseudomonadati</taxon>
        <taxon>Pseudomonadota</taxon>
        <taxon>Alphaproteobacteria</taxon>
        <taxon>Hyphomicrobiales</taxon>
        <taxon>Nitrobacteraceae</taxon>
        <taxon>Bradyrhizobium</taxon>
    </lineage>
</organism>
<dbReference type="EMBL" id="FMZW01000004">
    <property type="protein sequence ID" value="SDC64768.1"/>
    <property type="molecule type" value="Genomic_DNA"/>
</dbReference>
<name>A0A1G6NAA8_9BRAD</name>
<dbReference type="Gene3D" id="3.40.50.10070">
    <property type="entry name" value="TolB, N-terminal domain"/>
    <property type="match status" value="1"/>
</dbReference>
<accession>A0A1G6NAA8</accession>
<dbReference type="Proteomes" id="UP000199245">
    <property type="component" value="Unassembled WGS sequence"/>
</dbReference>
<evidence type="ECO:0000313" key="2">
    <source>
        <dbReference type="Proteomes" id="UP000199245"/>
    </source>
</evidence>
<dbReference type="Gene3D" id="1.25.40.10">
    <property type="entry name" value="Tetratricopeptide repeat domain"/>
    <property type="match status" value="1"/>
</dbReference>
<dbReference type="AlphaFoldDB" id="A0A1G6NAA8"/>
<dbReference type="InterPro" id="IPR011990">
    <property type="entry name" value="TPR-like_helical_dom_sf"/>
</dbReference>